<dbReference type="AlphaFoldDB" id="A0ABD2XRZ2"/>
<keyword evidence="9" id="KW-1185">Reference proteome</keyword>
<evidence type="ECO:0000259" key="7">
    <source>
        <dbReference type="Pfam" id="PF13886"/>
    </source>
</evidence>
<organism evidence="8 9">
    <name type="scientific">Trichogramma kaykai</name>
    <dbReference type="NCBI Taxonomy" id="54128"/>
    <lineage>
        <taxon>Eukaryota</taxon>
        <taxon>Metazoa</taxon>
        <taxon>Ecdysozoa</taxon>
        <taxon>Arthropoda</taxon>
        <taxon>Hexapoda</taxon>
        <taxon>Insecta</taxon>
        <taxon>Pterygota</taxon>
        <taxon>Neoptera</taxon>
        <taxon>Endopterygota</taxon>
        <taxon>Hymenoptera</taxon>
        <taxon>Apocrita</taxon>
        <taxon>Proctotrupomorpha</taxon>
        <taxon>Chalcidoidea</taxon>
        <taxon>Trichogrammatidae</taxon>
        <taxon>Trichogramma</taxon>
    </lineage>
</organism>
<evidence type="ECO:0000256" key="1">
    <source>
        <dbReference type="ARBA" id="ARBA00004141"/>
    </source>
</evidence>
<accession>A0ABD2XRZ2</accession>
<feature type="signal peptide" evidence="6">
    <location>
        <begin position="1"/>
        <end position="21"/>
    </location>
</feature>
<sequence length="555" mass="61855">METCKLTNLLIFSLLVLCTSALELPSTVNRVTDGTITSISLKTYNSSSDNDEAFLQLVSIDGNANFKIQATDIPSDVYFVIIQVHTYMHNVSMYYDVAVSDRLTGNHVNGSNIGLLIETNAATNAVVQVSNTNSESVGSLIAILAYTKDAPQPGGCNMEFNVEKSPFQKLTFNDKTITVDAQPASIPPVGGLQLSCEKFPIAHDAYRVYMPEHDFSNFTYFTSIANMLTVSDIEKNAALIPGSIFNSAMRRIYSVYPGTGSVYGMVAYFGEASSAYVPIVTYGCDSSSWANSCSYLTNAFTKVLSALVFFIGVFVAMRGQNFFKTSMILLGLLFGGYIGYTIGLYYETFNITGIIVIGMITGIVMSSLWLLLWMSWSSPIPSLTLTGVTLGSFFFYIFYFAVPAGAWYLEMDSYYWLIFTTFVVMTFLVFSVVPLIGNILCFTILGSYVSILAVDYYVGSNLKYILINSIRRSTDDDFKYAVIQPPFQRNDIILTLSWAFIVIVGIFRQYSNNLNRLPFPPSTSNTARYTERTAIFSRRRYEAEYQTFHNPPVFY</sequence>
<dbReference type="PANTHER" id="PTHR15937:SF3">
    <property type="entry name" value="TRANSMEMBRANE 7 SUPERFAMILY MEMBER 3"/>
    <property type="match status" value="1"/>
</dbReference>
<evidence type="ECO:0000313" key="8">
    <source>
        <dbReference type="EMBL" id="KAL3407748.1"/>
    </source>
</evidence>
<evidence type="ECO:0000256" key="6">
    <source>
        <dbReference type="SAM" id="SignalP"/>
    </source>
</evidence>
<dbReference type="EMBL" id="JBJJXI010000002">
    <property type="protein sequence ID" value="KAL3407748.1"/>
    <property type="molecule type" value="Genomic_DNA"/>
</dbReference>
<feature type="transmembrane region" description="Helical" evidence="5">
    <location>
        <begin position="295"/>
        <end position="316"/>
    </location>
</feature>
<feature type="transmembrane region" description="Helical" evidence="5">
    <location>
        <begin position="328"/>
        <end position="346"/>
    </location>
</feature>
<keyword evidence="2 5" id="KW-0812">Transmembrane</keyword>
<keyword evidence="3 5" id="KW-1133">Transmembrane helix</keyword>
<evidence type="ECO:0000256" key="4">
    <source>
        <dbReference type="ARBA" id="ARBA00023136"/>
    </source>
</evidence>
<dbReference type="Proteomes" id="UP001627154">
    <property type="component" value="Unassembled WGS sequence"/>
</dbReference>
<protein>
    <recommendedName>
        <fullName evidence="7">TM7S3/TM198-like domain-containing protein</fullName>
    </recommendedName>
</protein>
<keyword evidence="4 5" id="KW-0472">Membrane</keyword>
<evidence type="ECO:0000313" key="9">
    <source>
        <dbReference type="Proteomes" id="UP001627154"/>
    </source>
</evidence>
<gene>
    <name evidence="8" type="ORF">TKK_000013</name>
</gene>
<comment type="subcellular location">
    <subcellularLocation>
        <location evidence="1">Membrane</location>
        <topology evidence="1">Multi-pass membrane protein</topology>
    </subcellularLocation>
</comment>
<feature type="transmembrane region" description="Helical" evidence="5">
    <location>
        <begin position="414"/>
        <end position="432"/>
    </location>
</feature>
<dbReference type="InterPro" id="IPR042502">
    <property type="entry name" value="TM7SF3"/>
</dbReference>
<feature type="transmembrane region" description="Helical" evidence="5">
    <location>
        <begin position="352"/>
        <end position="373"/>
    </location>
</feature>
<proteinExistence type="predicted"/>
<reference evidence="8 9" key="1">
    <citation type="journal article" date="2024" name="bioRxiv">
        <title>A reference genome for Trichogramma kaykai: A tiny desert-dwelling parasitoid wasp with competing sex-ratio distorters.</title>
        <authorList>
            <person name="Culotta J."/>
            <person name="Lindsey A.R."/>
        </authorList>
    </citation>
    <scope>NUCLEOTIDE SEQUENCE [LARGE SCALE GENOMIC DNA]</scope>
    <source>
        <strain evidence="8 9">KSX58</strain>
    </source>
</reference>
<feature type="transmembrane region" description="Helical" evidence="5">
    <location>
        <begin position="439"/>
        <end position="458"/>
    </location>
</feature>
<evidence type="ECO:0000256" key="5">
    <source>
        <dbReference type="SAM" id="Phobius"/>
    </source>
</evidence>
<feature type="domain" description="TM7S3/TM198-like" evidence="7">
    <location>
        <begin position="306"/>
        <end position="510"/>
    </location>
</feature>
<evidence type="ECO:0000256" key="2">
    <source>
        <dbReference type="ARBA" id="ARBA00022692"/>
    </source>
</evidence>
<dbReference type="Pfam" id="PF13886">
    <property type="entry name" value="TM7S3_TM198"/>
    <property type="match status" value="1"/>
</dbReference>
<dbReference type="Pfam" id="PF25992">
    <property type="entry name" value="Ig_TM7SF3_N"/>
    <property type="match status" value="1"/>
</dbReference>
<keyword evidence="6" id="KW-0732">Signal</keyword>
<comment type="caution">
    <text evidence="8">The sequence shown here is derived from an EMBL/GenBank/DDBJ whole genome shotgun (WGS) entry which is preliminary data.</text>
</comment>
<dbReference type="GO" id="GO:0016020">
    <property type="term" value="C:membrane"/>
    <property type="evidence" value="ECO:0007669"/>
    <property type="project" value="UniProtKB-SubCell"/>
</dbReference>
<evidence type="ECO:0000256" key="3">
    <source>
        <dbReference type="ARBA" id="ARBA00022989"/>
    </source>
</evidence>
<feature type="transmembrane region" description="Helical" evidence="5">
    <location>
        <begin position="385"/>
        <end position="408"/>
    </location>
</feature>
<name>A0ABD2XRZ2_9HYME</name>
<dbReference type="InterPro" id="IPR025256">
    <property type="entry name" value="TM7S3/TM198-like_dom"/>
</dbReference>
<dbReference type="PANTHER" id="PTHR15937">
    <property type="entry name" value="TRANSMEMBRANE 7 SUPERFAMILY MEMBER 3"/>
    <property type="match status" value="1"/>
</dbReference>
<feature type="chain" id="PRO_5044837678" description="TM7S3/TM198-like domain-containing protein" evidence="6">
    <location>
        <begin position="22"/>
        <end position="555"/>
    </location>
</feature>
<feature type="transmembrane region" description="Helical" evidence="5">
    <location>
        <begin position="492"/>
        <end position="510"/>
    </location>
</feature>